<dbReference type="EMBL" id="JASZZN010000003">
    <property type="protein sequence ID" value="MDM4014680.1"/>
    <property type="molecule type" value="Genomic_DNA"/>
</dbReference>
<reference evidence="1 2" key="1">
    <citation type="submission" date="2023-06" db="EMBL/GenBank/DDBJ databases">
        <title>Roseiconus lacunae JC819 isolated from Gulf of Mannar region, Tamil Nadu.</title>
        <authorList>
            <person name="Pk S."/>
            <person name="Ch S."/>
            <person name="Ch V.R."/>
        </authorList>
    </citation>
    <scope>NUCLEOTIDE SEQUENCE [LARGE SCALE GENOMIC DNA]</scope>
    <source>
        <strain evidence="1 2">JC819</strain>
    </source>
</reference>
<organism evidence="1 2">
    <name type="scientific">Roseiconus lacunae</name>
    <dbReference type="NCBI Taxonomy" id="2605694"/>
    <lineage>
        <taxon>Bacteria</taxon>
        <taxon>Pseudomonadati</taxon>
        <taxon>Planctomycetota</taxon>
        <taxon>Planctomycetia</taxon>
        <taxon>Pirellulales</taxon>
        <taxon>Pirellulaceae</taxon>
        <taxon>Roseiconus</taxon>
    </lineage>
</organism>
<keyword evidence="2" id="KW-1185">Reference proteome</keyword>
<dbReference type="RefSeq" id="WP_289162360.1">
    <property type="nucleotide sequence ID" value="NZ_JASZZN010000003.1"/>
</dbReference>
<proteinExistence type="predicted"/>
<sequence>MNDIEKLQRGMIDDTIARGMRDIAATLLSDANDPEPDVSVSDPERYRELNLEAYRLCLRIAQISDTIAAMRLDHFTRHTNTD</sequence>
<evidence type="ECO:0000313" key="1">
    <source>
        <dbReference type="EMBL" id="MDM4014680.1"/>
    </source>
</evidence>
<name>A0ABT7PDV4_9BACT</name>
<protein>
    <submittedName>
        <fullName evidence="1">Uncharacterized protein</fullName>
    </submittedName>
</protein>
<comment type="caution">
    <text evidence="1">The sequence shown here is derived from an EMBL/GenBank/DDBJ whole genome shotgun (WGS) entry which is preliminary data.</text>
</comment>
<dbReference type="Proteomes" id="UP001239462">
    <property type="component" value="Unassembled WGS sequence"/>
</dbReference>
<evidence type="ECO:0000313" key="2">
    <source>
        <dbReference type="Proteomes" id="UP001239462"/>
    </source>
</evidence>
<accession>A0ABT7PDV4</accession>
<gene>
    <name evidence="1" type="ORF">QTN89_04500</name>
</gene>